<evidence type="ECO:0000313" key="2">
    <source>
        <dbReference type="Proteomes" id="UP001187415"/>
    </source>
</evidence>
<protein>
    <submittedName>
        <fullName evidence="1">Uncharacterized protein</fullName>
    </submittedName>
</protein>
<dbReference type="EMBL" id="JAUPFM010000002">
    <property type="protein sequence ID" value="KAK2859540.1"/>
    <property type="molecule type" value="Genomic_DNA"/>
</dbReference>
<gene>
    <name evidence="1" type="ORF">Q5P01_004160</name>
</gene>
<reference evidence="1" key="1">
    <citation type="submission" date="2023-07" db="EMBL/GenBank/DDBJ databases">
        <title>Chromosome-level Genome Assembly of Striped Snakehead (Channa striata).</title>
        <authorList>
            <person name="Liu H."/>
        </authorList>
    </citation>
    <scope>NUCLEOTIDE SEQUENCE</scope>
    <source>
        <strain evidence="1">Gz</strain>
        <tissue evidence="1">Muscle</tissue>
    </source>
</reference>
<comment type="caution">
    <text evidence="1">The sequence shown here is derived from an EMBL/GenBank/DDBJ whole genome shotgun (WGS) entry which is preliminary data.</text>
</comment>
<dbReference type="AlphaFoldDB" id="A0AA88NN51"/>
<evidence type="ECO:0000313" key="1">
    <source>
        <dbReference type="EMBL" id="KAK2859540.1"/>
    </source>
</evidence>
<dbReference type="Proteomes" id="UP001187415">
    <property type="component" value="Unassembled WGS sequence"/>
</dbReference>
<organism evidence="1 2">
    <name type="scientific">Channa striata</name>
    <name type="common">Snakehead murrel</name>
    <name type="synonym">Ophicephalus striatus</name>
    <dbReference type="NCBI Taxonomy" id="64152"/>
    <lineage>
        <taxon>Eukaryota</taxon>
        <taxon>Metazoa</taxon>
        <taxon>Chordata</taxon>
        <taxon>Craniata</taxon>
        <taxon>Vertebrata</taxon>
        <taxon>Euteleostomi</taxon>
        <taxon>Actinopterygii</taxon>
        <taxon>Neopterygii</taxon>
        <taxon>Teleostei</taxon>
        <taxon>Neoteleostei</taxon>
        <taxon>Acanthomorphata</taxon>
        <taxon>Anabantaria</taxon>
        <taxon>Anabantiformes</taxon>
        <taxon>Channoidei</taxon>
        <taxon>Channidae</taxon>
        <taxon>Channa</taxon>
    </lineage>
</organism>
<accession>A0AA88NN51</accession>
<proteinExistence type="predicted"/>
<name>A0AA88NN51_CHASR</name>
<keyword evidence="2" id="KW-1185">Reference proteome</keyword>
<sequence>MGTGSKTKQHIPRKLLHFVMKHEAPGVRRKGGAQIRDFDAAELLETRQRRFPLCQDCLCERPRTETPQRFAMDNFNGSFRLASP</sequence>